<keyword evidence="11 13" id="KW-1006">Bacterial flagellum protein export</keyword>
<keyword evidence="15" id="KW-0969">Cilium</keyword>
<dbReference type="SUPFAM" id="SSF160544">
    <property type="entry name" value="EscU C-terminal domain-like"/>
    <property type="match status" value="1"/>
</dbReference>
<keyword evidence="10 13" id="KW-0472">Membrane</keyword>
<reference evidence="15 16" key="1">
    <citation type="submission" date="2018-05" db="EMBL/GenBank/DDBJ databases">
        <title>Genomic Encyclopedia of Type Strains, Phase IV (KMG-IV): sequencing the most valuable type-strain genomes for metagenomic binning, comparative biology and taxonomic classification.</title>
        <authorList>
            <person name="Goeker M."/>
        </authorList>
    </citation>
    <scope>NUCLEOTIDE SEQUENCE [LARGE SCALE GENOMIC DNA]</scope>
    <source>
        <strain evidence="15 16">DSM 25350</strain>
    </source>
</reference>
<keyword evidence="6 13" id="KW-0812">Transmembrane</keyword>
<comment type="similarity">
    <text evidence="2 13">Belongs to the type III secretion exporter family.</text>
</comment>
<proteinExistence type="inferred from homology"/>
<dbReference type="RefSeq" id="WP_109763938.1">
    <property type="nucleotide sequence ID" value="NZ_QGGU01000008.1"/>
</dbReference>
<keyword evidence="7 13" id="KW-1005">Bacterial flagellum biogenesis</keyword>
<dbReference type="PANTHER" id="PTHR30531">
    <property type="entry name" value="FLAGELLAR BIOSYNTHETIC PROTEIN FLHB"/>
    <property type="match status" value="1"/>
</dbReference>
<keyword evidence="4 13" id="KW-0813">Transport</keyword>
<dbReference type="Proteomes" id="UP000245790">
    <property type="component" value="Unassembled WGS sequence"/>
</dbReference>
<dbReference type="AlphaFoldDB" id="A0A316FLU2"/>
<dbReference type="GO" id="GO:0005886">
    <property type="term" value="C:plasma membrane"/>
    <property type="evidence" value="ECO:0007669"/>
    <property type="project" value="UniProtKB-SubCell"/>
</dbReference>
<evidence type="ECO:0000256" key="12">
    <source>
        <dbReference type="ARBA" id="ARBA00025078"/>
    </source>
</evidence>
<evidence type="ECO:0000313" key="15">
    <source>
        <dbReference type="EMBL" id="PWK49135.1"/>
    </source>
</evidence>
<accession>A0A316FLU2</accession>
<feature type="region of interest" description="Disordered" evidence="14">
    <location>
        <begin position="1"/>
        <end position="28"/>
    </location>
</feature>
<comment type="subcellular location">
    <subcellularLocation>
        <location evidence="1">Cell membrane</location>
        <topology evidence="1">Multi-pass membrane protein</topology>
    </subcellularLocation>
</comment>
<evidence type="ECO:0000256" key="11">
    <source>
        <dbReference type="ARBA" id="ARBA00023225"/>
    </source>
</evidence>
<feature type="transmembrane region" description="Helical" evidence="13">
    <location>
        <begin position="186"/>
        <end position="211"/>
    </location>
</feature>
<evidence type="ECO:0000256" key="5">
    <source>
        <dbReference type="ARBA" id="ARBA00022475"/>
    </source>
</evidence>
<organism evidence="15 16">
    <name type="scientific">Pleionea mediterranea</name>
    <dbReference type="NCBI Taxonomy" id="523701"/>
    <lineage>
        <taxon>Bacteria</taxon>
        <taxon>Pseudomonadati</taxon>
        <taxon>Pseudomonadota</taxon>
        <taxon>Gammaproteobacteria</taxon>
        <taxon>Oceanospirillales</taxon>
        <taxon>Pleioneaceae</taxon>
        <taxon>Pleionea</taxon>
    </lineage>
</organism>
<keyword evidence="9 13" id="KW-1133">Transmembrane helix</keyword>
<evidence type="ECO:0000256" key="10">
    <source>
        <dbReference type="ARBA" id="ARBA00023136"/>
    </source>
</evidence>
<keyword evidence="16" id="KW-1185">Reference proteome</keyword>
<sequence>MAEQDSGERSEKATPRKEQQAKNKGQVPRSKELTTAFVLIISPLALMMTSGAIAKGFVKVGDISMSVGRNHLFNDQYLMDALAASMWAVFSALIIFFAAVFIMSLVTPVLLGGFTFSVGSLALKGNRLSPKAGFKRMLGPTAAMELAKAVGKFSLVAFIAFLIIDSNFNKYMQLGRSTPHQEVVEAINYILVGLLLISCSLIIIAIIDVPFQMWNHSKQLKMTKQEIKDEYKETEGRPEVKSKIRQTQREMSHRRMMEAIPEADVVVTNPEHFSVALKYDQFSGGAPIVVAKGADEVAFNIRKVANAHHVPIMQAPPLARAIFYTTKLDQEIPGELYLAVAQVLAYVLQLNEYKKGKAARPKPIRDYPIPDSMKY</sequence>
<name>A0A316FLU2_9GAMM</name>
<feature type="transmembrane region" description="Helical" evidence="13">
    <location>
        <begin position="36"/>
        <end position="58"/>
    </location>
</feature>
<evidence type="ECO:0000256" key="8">
    <source>
        <dbReference type="ARBA" id="ARBA00022927"/>
    </source>
</evidence>
<feature type="transmembrane region" description="Helical" evidence="13">
    <location>
        <begin position="78"/>
        <end position="99"/>
    </location>
</feature>
<keyword evidence="8 13" id="KW-0653">Protein transport</keyword>
<dbReference type="OrthoDB" id="9807950at2"/>
<keyword evidence="15" id="KW-0966">Cell projection</keyword>
<dbReference type="PRINTS" id="PR00950">
    <property type="entry name" value="TYPE3IMSPROT"/>
</dbReference>
<evidence type="ECO:0000256" key="9">
    <source>
        <dbReference type="ARBA" id="ARBA00022989"/>
    </source>
</evidence>
<dbReference type="InterPro" id="IPR006136">
    <property type="entry name" value="FlhB"/>
</dbReference>
<keyword evidence="15" id="KW-0282">Flagellum</keyword>
<comment type="caution">
    <text evidence="15">The sequence shown here is derived from an EMBL/GenBank/DDBJ whole genome shotgun (WGS) entry which is preliminary data.</text>
</comment>
<dbReference type="NCBIfam" id="TIGR00328">
    <property type="entry name" value="flhB"/>
    <property type="match status" value="1"/>
</dbReference>
<dbReference type="PANTHER" id="PTHR30531:SF12">
    <property type="entry name" value="FLAGELLAR BIOSYNTHETIC PROTEIN FLHB"/>
    <property type="match status" value="1"/>
</dbReference>
<comment type="function">
    <text evidence="12 13">Required for formation of the rod structure in the basal body of the flagellar apparatus. Together with FliI and FliH, may constitute the export apparatus of flagellin.</text>
</comment>
<evidence type="ECO:0000256" key="14">
    <source>
        <dbReference type="SAM" id="MobiDB-lite"/>
    </source>
</evidence>
<dbReference type="GO" id="GO:0009306">
    <property type="term" value="P:protein secretion"/>
    <property type="evidence" value="ECO:0007669"/>
    <property type="project" value="InterPro"/>
</dbReference>
<evidence type="ECO:0000256" key="7">
    <source>
        <dbReference type="ARBA" id="ARBA00022795"/>
    </source>
</evidence>
<evidence type="ECO:0000256" key="4">
    <source>
        <dbReference type="ARBA" id="ARBA00022448"/>
    </source>
</evidence>
<dbReference type="FunFam" id="3.40.1690.10:FF:000001">
    <property type="entry name" value="Flagellar biosynthetic protein FlhB"/>
    <property type="match status" value="1"/>
</dbReference>
<evidence type="ECO:0000256" key="13">
    <source>
        <dbReference type="RuleBase" id="RU364091"/>
    </source>
</evidence>
<dbReference type="GO" id="GO:0044780">
    <property type="term" value="P:bacterial-type flagellum assembly"/>
    <property type="evidence" value="ECO:0007669"/>
    <property type="project" value="InterPro"/>
</dbReference>
<feature type="compositionally biased region" description="Basic and acidic residues" evidence="14">
    <location>
        <begin position="1"/>
        <end position="21"/>
    </location>
</feature>
<feature type="transmembrane region" description="Helical" evidence="13">
    <location>
        <begin position="105"/>
        <end position="125"/>
    </location>
</feature>
<dbReference type="Pfam" id="PF01312">
    <property type="entry name" value="Bac_export_2"/>
    <property type="match status" value="1"/>
</dbReference>
<protein>
    <recommendedName>
        <fullName evidence="3 13">Flagellar biosynthetic protein FlhB</fullName>
    </recommendedName>
</protein>
<dbReference type="InterPro" id="IPR006135">
    <property type="entry name" value="T3SS_substrate_exporter"/>
</dbReference>
<feature type="transmembrane region" description="Helical" evidence="13">
    <location>
        <begin position="146"/>
        <end position="166"/>
    </location>
</feature>
<dbReference type="InterPro" id="IPR029025">
    <property type="entry name" value="T3SS_substrate_exporter_C"/>
</dbReference>
<gene>
    <name evidence="13" type="primary">flhB</name>
    <name evidence="15" type="ORF">C8D97_10844</name>
</gene>
<evidence type="ECO:0000313" key="16">
    <source>
        <dbReference type="Proteomes" id="UP000245790"/>
    </source>
</evidence>
<evidence type="ECO:0000256" key="3">
    <source>
        <dbReference type="ARBA" id="ARBA00021622"/>
    </source>
</evidence>
<evidence type="ECO:0000256" key="1">
    <source>
        <dbReference type="ARBA" id="ARBA00004651"/>
    </source>
</evidence>
<evidence type="ECO:0000256" key="6">
    <source>
        <dbReference type="ARBA" id="ARBA00022692"/>
    </source>
</evidence>
<evidence type="ECO:0000256" key="2">
    <source>
        <dbReference type="ARBA" id="ARBA00010690"/>
    </source>
</evidence>
<dbReference type="EMBL" id="QGGU01000008">
    <property type="protein sequence ID" value="PWK49135.1"/>
    <property type="molecule type" value="Genomic_DNA"/>
</dbReference>
<dbReference type="Gene3D" id="3.40.1690.10">
    <property type="entry name" value="secretion proteins EscU"/>
    <property type="match status" value="1"/>
</dbReference>
<keyword evidence="5 13" id="KW-1003">Cell membrane</keyword>
<dbReference type="Gene3D" id="6.10.250.2080">
    <property type="match status" value="1"/>
</dbReference>